<dbReference type="SUPFAM" id="SSF54593">
    <property type="entry name" value="Glyoxalase/Bleomycin resistance protein/Dihydroxybiphenyl dioxygenase"/>
    <property type="match status" value="1"/>
</dbReference>
<dbReference type="InterPro" id="IPR029068">
    <property type="entry name" value="Glyas_Bleomycin-R_OHBP_Dase"/>
</dbReference>
<dbReference type="Pfam" id="PF22658">
    <property type="entry name" value="YycE-like_N"/>
    <property type="match status" value="1"/>
</dbReference>
<gene>
    <name evidence="2" type="ORF">MAF45_07805</name>
</gene>
<comment type="caution">
    <text evidence="2">The sequence shown here is derived from an EMBL/GenBank/DDBJ whole genome shotgun (WGS) entry which is preliminary data.</text>
</comment>
<name>A0ABS9MTL8_9BURK</name>
<reference evidence="2 3" key="1">
    <citation type="submission" date="2022-02" db="EMBL/GenBank/DDBJ databases">
        <title>Mesosutterella porci, a novel member of the family Sutterellaceae from pig feces.</title>
        <authorList>
            <person name="Wylensek D."/>
            <person name="Clavel T."/>
        </authorList>
    </citation>
    <scope>NUCLEOTIDE SEQUENCE [LARGE SCALE GENOMIC DNA]</scope>
    <source>
        <strain evidence="3">oilRF-744-wt-GAM-9</strain>
    </source>
</reference>
<dbReference type="EMBL" id="JAKNCT010000008">
    <property type="protein sequence ID" value="MCG5031343.1"/>
    <property type="molecule type" value="Genomic_DNA"/>
</dbReference>
<feature type="domain" description="VOC" evidence="1">
    <location>
        <begin position="1"/>
        <end position="128"/>
    </location>
</feature>
<dbReference type="InterPro" id="IPR058998">
    <property type="entry name" value="YycE-like_N"/>
</dbReference>
<evidence type="ECO:0000313" key="2">
    <source>
        <dbReference type="EMBL" id="MCG5031343.1"/>
    </source>
</evidence>
<dbReference type="RefSeq" id="WP_237979074.1">
    <property type="nucleotide sequence ID" value="NZ_JAKNCT010000008.1"/>
</dbReference>
<dbReference type="Proteomes" id="UP001297600">
    <property type="component" value="Unassembled WGS sequence"/>
</dbReference>
<accession>A0ABS9MTL8</accession>
<sequence length="132" mass="15417">MDSVPKLRLSRSTNNLEKLIAFYCSGLGFEILDRYEQQNGWDGVICGHRDWPYQLEFSQKRETEDVPRAPTLNHFIVFSIPDDKEWKAVLARMFENGFRQVTNPQLYADPSTAAYEDPDGYRVVLRKGVWKK</sequence>
<dbReference type="PROSITE" id="PS51819">
    <property type="entry name" value="VOC"/>
    <property type="match status" value="1"/>
</dbReference>
<dbReference type="CDD" id="cd06587">
    <property type="entry name" value="VOC"/>
    <property type="match status" value="1"/>
</dbReference>
<proteinExistence type="predicted"/>
<dbReference type="InterPro" id="IPR037523">
    <property type="entry name" value="VOC_core"/>
</dbReference>
<evidence type="ECO:0000259" key="1">
    <source>
        <dbReference type="PROSITE" id="PS51819"/>
    </source>
</evidence>
<evidence type="ECO:0000313" key="3">
    <source>
        <dbReference type="Proteomes" id="UP001297600"/>
    </source>
</evidence>
<dbReference type="Gene3D" id="3.10.180.10">
    <property type="entry name" value="2,3-Dihydroxybiphenyl 1,2-Dioxygenase, domain 1"/>
    <property type="match status" value="1"/>
</dbReference>
<dbReference type="Pfam" id="PF22659">
    <property type="entry name" value="YycE-like_C"/>
    <property type="match status" value="1"/>
</dbReference>
<dbReference type="InterPro" id="IPR058997">
    <property type="entry name" value="YycE-like_C"/>
</dbReference>
<organism evidence="2 3">
    <name type="scientific">Mesosutterella porci</name>
    <dbReference type="NCBI Taxonomy" id="2915351"/>
    <lineage>
        <taxon>Bacteria</taxon>
        <taxon>Pseudomonadati</taxon>
        <taxon>Pseudomonadota</taxon>
        <taxon>Betaproteobacteria</taxon>
        <taxon>Burkholderiales</taxon>
        <taxon>Sutterellaceae</taxon>
        <taxon>Mesosutterella</taxon>
    </lineage>
</organism>
<keyword evidence="3" id="KW-1185">Reference proteome</keyword>
<protein>
    <submittedName>
        <fullName evidence="2">VOC family protein</fullName>
    </submittedName>
</protein>